<evidence type="ECO:0000256" key="5">
    <source>
        <dbReference type="ARBA" id="ARBA00041448"/>
    </source>
</evidence>
<dbReference type="PANTHER" id="PTHR12241:SF145">
    <property type="entry name" value="TUBULIN POLYGLUTAMYLASE TTLL5"/>
    <property type="match status" value="1"/>
</dbReference>
<comment type="similarity">
    <text evidence="1">Belongs to the tubulin--tyrosine ligase family.</text>
</comment>
<dbReference type="InterPro" id="IPR004344">
    <property type="entry name" value="TTL/TTLL_fam"/>
</dbReference>
<evidence type="ECO:0000256" key="1">
    <source>
        <dbReference type="ARBA" id="ARBA00006820"/>
    </source>
</evidence>
<feature type="region of interest" description="Disordered" evidence="7">
    <location>
        <begin position="783"/>
        <end position="822"/>
    </location>
</feature>
<keyword evidence="3" id="KW-0547">Nucleotide-binding</keyword>
<proteinExistence type="inferred from homology"/>
<dbReference type="Gene3D" id="3.30.470.20">
    <property type="entry name" value="ATP-grasp fold, B domain"/>
    <property type="match status" value="2"/>
</dbReference>
<dbReference type="Pfam" id="PF03133">
    <property type="entry name" value="TTL"/>
    <property type="match status" value="2"/>
</dbReference>
<keyword evidence="2" id="KW-0436">Ligase</keyword>
<gene>
    <name evidence="8" type="ORF">TDIB3V08_LOCUS4481</name>
</gene>
<dbReference type="PANTHER" id="PTHR12241">
    <property type="entry name" value="TUBULIN POLYGLUTAMYLASE"/>
    <property type="match status" value="1"/>
</dbReference>
<organism evidence="8">
    <name type="scientific">Timema douglasi</name>
    <name type="common">Walking stick</name>
    <dbReference type="NCBI Taxonomy" id="61478"/>
    <lineage>
        <taxon>Eukaryota</taxon>
        <taxon>Metazoa</taxon>
        <taxon>Ecdysozoa</taxon>
        <taxon>Arthropoda</taxon>
        <taxon>Hexapoda</taxon>
        <taxon>Insecta</taxon>
        <taxon>Pterygota</taxon>
        <taxon>Neoptera</taxon>
        <taxon>Polyneoptera</taxon>
        <taxon>Phasmatodea</taxon>
        <taxon>Timematodea</taxon>
        <taxon>Timematoidea</taxon>
        <taxon>Timematidae</taxon>
        <taxon>Timema</taxon>
    </lineage>
</organism>
<accession>A0A7R8Z8E8</accession>
<dbReference type="AlphaFoldDB" id="A0A7R8Z8E8"/>
<dbReference type="GO" id="GO:0015631">
    <property type="term" value="F:tubulin binding"/>
    <property type="evidence" value="ECO:0007669"/>
    <property type="project" value="TreeGrafter"/>
</dbReference>
<name>A0A7R8Z8E8_TIMDO</name>
<comment type="catalytic activity">
    <reaction evidence="6">
        <text>L-glutamyl-[protein] + L-glutamate + ATP = gamma-L-glutamyl-L-glutamyl-[protein] + ADP + phosphate + H(+)</text>
        <dbReference type="Rhea" id="RHEA:60144"/>
        <dbReference type="Rhea" id="RHEA-COMP:10208"/>
        <dbReference type="Rhea" id="RHEA-COMP:15517"/>
        <dbReference type="ChEBI" id="CHEBI:15378"/>
        <dbReference type="ChEBI" id="CHEBI:29973"/>
        <dbReference type="ChEBI" id="CHEBI:29985"/>
        <dbReference type="ChEBI" id="CHEBI:30616"/>
        <dbReference type="ChEBI" id="CHEBI:43474"/>
        <dbReference type="ChEBI" id="CHEBI:143622"/>
        <dbReference type="ChEBI" id="CHEBI:456216"/>
    </reaction>
    <physiologicalReaction direction="left-to-right" evidence="6">
        <dbReference type="Rhea" id="RHEA:60145"/>
    </physiologicalReaction>
</comment>
<reference evidence="8" key="1">
    <citation type="submission" date="2020-11" db="EMBL/GenBank/DDBJ databases">
        <authorList>
            <person name="Tran Van P."/>
        </authorList>
    </citation>
    <scope>NUCLEOTIDE SEQUENCE</scope>
</reference>
<evidence type="ECO:0000256" key="4">
    <source>
        <dbReference type="ARBA" id="ARBA00022840"/>
    </source>
</evidence>
<keyword evidence="4" id="KW-0067">ATP-binding</keyword>
<dbReference type="SUPFAM" id="SSF56059">
    <property type="entry name" value="Glutathione synthetase ATP-binding domain-like"/>
    <property type="match status" value="1"/>
</dbReference>
<evidence type="ECO:0000256" key="6">
    <source>
        <dbReference type="ARBA" id="ARBA00049274"/>
    </source>
</evidence>
<dbReference type="PROSITE" id="PS51221">
    <property type="entry name" value="TTL"/>
    <property type="match status" value="1"/>
</dbReference>
<dbReference type="GO" id="GO:0000226">
    <property type="term" value="P:microtubule cytoskeleton organization"/>
    <property type="evidence" value="ECO:0007669"/>
    <property type="project" value="TreeGrafter"/>
</dbReference>
<sequence>MQWYVILVPVLVIQIHFCFEGVLVCIAQRTYITESPVCITYLYVNLLRSFELTRKDRLYKNIEKMQHSKGIKHFDFIPQTFVMPMDFREFCSTHYRLRGPWIVKPVASSRGRGIYIVNSPDQVPLEDNIVVMKYVDNPLLIDGHKCDLRLYVAVTSYDPLMVYMYEEGLVRFAAVKYDMSGKHLWNPCMHLCNYSINKYHSDYVKSEDPDVEDVGHKWTLSALLRHLRAKGQDTSLLMTRIEEVVVKSVLASSPAIVSACRMFVPHTRNCFGDGCSFPLTRGSHVRVLFSLCVQEKRPSDASKTARSEHRVLLHQGKFAPFLDLDTPRGSLLHHRVPEQQALKLGPVPKVKHGPPLCVILDFIDSLFVILDFIDSSNKLYGFDILIDSSLKPWLLEVNLSPSLGCDSPLDVRVKSAMLADLLTLVGLPAVDPVLRRPGESRRPNTQSDMLKKLGCRRVQSADALAAPTSKKTSRLVSSTLALSPEVSRLVRTAQFEFERRGGFVRIFPSAESWKRYGHFLDPLTGVTSTSIIGGGGHFVSPLTSTPQNYNFLLHQQLFPELAEVPPPDRFTRYESALLRGHKASLNERSLSLSGGDIPDVSEDDQEARNLKIKILDYIQEGSRLSQHQARRIFAQYLGWILRSVSSGRHYETEEANSDLILRFLQKSSSNLRTPYFVQVPSRKLTGKDRIAVVAKQLNDFIYLYNRETELYTENSKDKANNVPARLFQRFLALASEGDLEDVLSVHTRLYKCAHLYLGRCGSTPVGSQPLGLLRTQSLVRDKGGCPAHRRPLPRLSKVPSVGGTSSAGSSKRHSHNKVSRAL</sequence>
<protein>
    <recommendedName>
        <fullName evidence="5">Tubulin--tyrosine ligase-like protein 5</fullName>
    </recommendedName>
</protein>
<evidence type="ECO:0000256" key="3">
    <source>
        <dbReference type="ARBA" id="ARBA00022741"/>
    </source>
</evidence>
<evidence type="ECO:0000256" key="2">
    <source>
        <dbReference type="ARBA" id="ARBA00022598"/>
    </source>
</evidence>
<feature type="compositionally biased region" description="Basic residues" evidence="7">
    <location>
        <begin position="810"/>
        <end position="822"/>
    </location>
</feature>
<dbReference type="EMBL" id="OA566054">
    <property type="protein sequence ID" value="CAD7198197.1"/>
    <property type="molecule type" value="Genomic_DNA"/>
</dbReference>
<evidence type="ECO:0000256" key="7">
    <source>
        <dbReference type="SAM" id="MobiDB-lite"/>
    </source>
</evidence>
<evidence type="ECO:0000313" key="8">
    <source>
        <dbReference type="EMBL" id="CAD7198197.1"/>
    </source>
</evidence>
<dbReference type="GO" id="GO:0070740">
    <property type="term" value="F:tubulin-glutamic acid ligase activity"/>
    <property type="evidence" value="ECO:0007669"/>
    <property type="project" value="TreeGrafter"/>
</dbReference>
<dbReference type="GO" id="GO:0005524">
    <property type="term" value="F:ATP binding"/>
    <property type="evidence" value="ECO:0007669"/>
    <property type="project" value="UniProtKB-KW"/>
</dbReference>
<dbReference type="GO" id="GO:0036064">
    <property type="term" value="C:ciliary basal body"/>
    <property type="evidence" value="ECO:0007669"/>
    <property type="project" value="TreeGrafter"/>
</dbReference>